<feature type="region of interest" description="Disordered" evidence="1">
    <location>
        <begin position="67"/>
        <end position="127"/>
    </location>
</feature>
<name>A0A5N6NFM0_9ASTR</name>
<evidence type="ECO:0000313" key="2">
    <source>
        <dbReference type="EMBL" id="KAD4586053.1"/>
    </source>
</evidence>
<protein>
    <submittedName>
        <fullName evidence="2">Uncharacterized protein</fullName>
    </submittedName>
</protein>
<sequence>MGRDLEIPFLAIRLRQERRLAILQEETSCDHAPTSGSVTVLGALGTCDLPDSLYSSLGMDALPKKTRNLRRRQPVPTTTHKSMRLPKWWKRGRRNKGKERRAGVGAMGEEIRKKERKKERKKREVDT</sequence>
<organism evidence="2 3">
    <name type="scientific">Mikania micrantha</name>
    <name type="common">bitter vine</name>
    <dbReference type="NCBI Taxonomy" id="192012"/>
    <lineage>
        <taxon>Eukaryota</taxon>
        <taxon>Viridiplantae</taxon>
        <taxon>Streptophyta</taxon>
        <taxon>Embryophyta</taxon>
        <taxon>Tracheophyta</taxon>
        <taxon>Spermatophyta</taxon>
        <taxon>Magnoliopsida</taxon>
        <taxon>eudicotyledons</taxon>
        <taxon>Gunneridae</taxon>
        <taxon>Pentapetalae</taxon>
        <taxon>asterids</taxon>
        <taxon>campanulids</taxon>
        <taxon>Asterales</taxon>
        <taxon>Asteraceae</taxon>
        <taxon>Asteroideae</taxon>
        <taxon>Heliantheae alliance</taxon>
        <taxon>Eupatorieae</taxon>
        <taxon>Mikania</taxon>
    </lineage>
</organism>
<evidence type="ECO:0000256" key="1">
    <source>
        <dbReference type="SAM" id="MobiDB-lite"/>
    </source>
</evidence>
<proteinExistence type="predicted"/>
<evidence type="ECO:0000313" key="3">
    <source>
        <dbReference type="Proteomes" id="UP000326396"/>
    </source>
</evidence>
<reference evidence="2 3" key="1">
    <citation type="submission" date="2019-05" db="EMBL/GenBank/DDBJ databases">
        <title>Mikania micrantha, genome provides insights into the molecular mechanism of rapid growth.</title>
        <authorList>
            <person name="Liu B."/>
        </authorList>
    </citation>
    <scope>NUCLEOTIDE SEQUENCE [LARGE SCALE GENOMIC DNA]</scope>
    <source>
        <strain evidence="2">NLD-2019</strain>
        <tissue evidence="2">Leaf</tissue>
    </source>
</reference>
<comment type="caution">
    <text evidence="2">The sequence shown here is derived from an EMBL/GenBank/DDBJ whole genome shotgun (WGS) entry which is preliminary data.</text>
</comment>
<dbReference type="EMBL" id="SZYD01000012">
    <property type="protein sequence ID" value="KAD4586053.1"/>
    <property type="molecule type" value="Genomic_DNA"/>
</dbReference>
<dbReference type="AlphaFoldDB" id="A0A5N6NFM0"/>
<accession>A0A5N6NFM0</accession>
<feature type="compositionally biased region" description="Basic residues" evidence="1">
    <location>
        <begin position="81"/>
        <end position="99"/>
    </location>
</feature>
<keyword evidence="3" id="KW-1185">Reference proteome</keyword>
<gene>
    <name evidence="2" type="ORF">E3N88_23654</name>
</gene>
<dbReference type="Proteomes" id="UP000326396">
    <property type="component" value="Linkage Group LG2"/>
</dbReference>